<dbReference type="EMBL" id="CM001223">
    <property type="protein sequence ID" value="KEH22024.1"/>
    <property type="molecule type" value="Genomic_DNA"/>
</dbReference>
<feature type="region of interest" description="Disordered" evidence="1">
    <location>
        <begin position="309"/>
        <end position="362"/>
    </location>
</feature>
<reference evidence="3" key="3">
    <citation type="submission" date="2015-04" db="UniProtKB">
        <authorList>
            <consortium name="EnsemblPlants"/>
        </authorList>
    </citation>
    <scope>IDENTIFICATION</scope>
    <source>
        <strain evidence="3">cv. Jemalong A17</strain>
    </source>
</reference>
<evidence type="ECO:0000313" key="3">
    <source>
        <dbReference type="EnsemblPlants" id="KEH22024"/>
    </source>
</evidence>
<dbReference type="EnsemblPlants" id="KEH22024">
    <property type="protein sequence ID" value="KEH22024"/>
    <property type="gene ID" value="MTR_7g029135"/>
</dbReference>
<keyword evidence="4" id="KW-1185">Reference proteome</keyword>
<name>A0A072TWZ3_MEDTR</name>
<proteinExistence type="predicted"/>
<dbReference type="HOGENOM" id="CLU_740496_0_0_1"/>
<evidence type="ECO:0000256" key="1">
    <source>
        <dbReference type="SAM" id="MobiDB-lite"/>
    </source>
</evidence>
<evidence type="ECO:0000313" key="2">
    <source>
        <dbReference type="EMBL" id="KEH22024.1"/>
    </source>
</evidence>
<sequence>MVSEDSQWAQMFKHHFFRNGCPIQRHFNTSIWSGVRTHMDLLLDNNIWIVGTIEKIHFWKDNWLGAHLAELLAISPHSSFQGIIDYVIVNGHWNMPQYFMNRTEIASKDHQGNHISQESKKYGKKHDYPYLHEFANFNLNYVSLFSKECVLKIDTSDGWQISLTKVLGGFEDLSYQINPSAGVAYVKGKADPIKILLLLKKGGQHATLEWISHGIPREEKAKYQGNGNYNNHMMIPQDPFYHGTFPYPYDHNGYHQFNHPYPNPNWYNMPQNTHQFNHPNPNWHNMPQNAFPYGNHHGFEHQHGTRNMFEDRSIPSGSFDSHGPMRSNNHHDDPGSSSQPYIPPETNNQTDDQPQPAKPSSLLKKMVVKLCFKS</sequence>
<reference evidence="2 4" key="2">
    <citation type="journal article" date="2014" name="BMC Genomics">
        <title>An improved genome release (version Mt4.0) for the model legume Medicago truncatula.</title>
        <authorList>
            <person name="Tang H."/>
            <person name="Krishnakumar V."/>
            <person name="Bidwell S."/>
            <person name="Rosen B."/>
            <person name="Chan A."/>
            <person name="Zhou S."/>
            <person name="Gentzbittel L."/>
            <person name="Childs K.L."/>
            <person name="Yandell M."/>
            <person name="Gundlach H."/>
            <person name="Mayer K.F."/>
            <person name="Schwartz D.C."/>
            <person name="Town C.D."/>
        </authorList>
    </citation>
    <scope>GENOME REANNOTATION</scope>
    <source>
        <strain evidence="2">A17</strain>
        <strain evidence="3 4">cv. Jemalong A17</strain>
    </source>
</reference>
<gene>
    <name evidence="2" type="ordered locus">MTR_7g029135</name>
</gene>
<dbReference type="AlphaFoldDB" id="A0A072TWZ3"/>
<evidence type="ECO:0000313" key="4">
    <source>
        <dbReference type="Proteomes" id="UP000002051"/>
    </source>
</evidence>
<reference evidence="2 4" key="1">
    <citation type="journal article" date="2011" name="Nature">
        <title>The Medicago genome provides insight into the evolution of rhizobial symbioses.</title>
        <authorList>
            <person name="Young N.D."/>
            <person name="Debelle F."/>
            <person name="Oldroyd G.E."/>
            <person name="Geurts R."/>
            <person name="Cannon S.B."/>
            <person name="Udvardi M.K."/>
            <person name="Benedito V.A."/>
            <person name="Mayer K.F."/>
            <person name="Gouzy J."/>
            <person name="Schoof H."/>
            <person name="Van de Peer Y."/>
            <person name="Proost S."/>
            <person name="Cook D.R."/>
            <person name="Meyers B.C."/>
            <person name="Spannagl M."/>
            <person name="Cheung F."/>
            <person name="De Mita S."/>
            <person name="Krishnakumar V."/>
            <person name="Gundlach H."/>
            <person name="Zhou S."/>
            <person name="Mudge J."/>
            <person name="Bharti A.K."/>
            <person name="Murray J.D."/>
            <person name="Naoumkina M.A."/>
            <person name="Rosen B."/>
            <person name="Silverstein K.A."/>
            <person name="Tang H."/>
            <person name="Rombauts S."/>
            <person name="Zhao P.X."/>
            <person name="Zhou P."/>
            <person name="Barbe V."/>
            <person name="Bardou P."/>
            <person name="Bechner M."/>
            <person name="Bellec A."/>
            <person name="Berger A."/>
            <person name="Berges H."/>
            <person name="Bidwell S."/>
            <person name="Bisseling T."/>
            <person name="Choisne N."/>
            <person name="Couloux A."/>
            <person name="Denny R."/>
            <person name="Deshpande S."/>
            <person name="Dai X."/>
            <person name="Doyle J.J."/>
            <person name="Dudez A.M."/>
            <person name="Farmer A.D."/>
            <person name="Fouteau S."/>
            <person name="Franken C."/>
            <person name="Gibelin C."/>
            <person name="Gish J."/>
            <person name="Goldstein S."/>
            <person name="Gonzalez A.J."/>
            <person name="Green P.J."/>
            <person name="Hallab A."/>
            <person name="Hartog M."/>
            <person name="Hua A."/>
            <person name="Humphray S.J."/>
            <person name="Jeong D.H."/>
            <person name="Jing Y."/>
            <person name="Jocker A."/>
            <person name="Kenton S.M."/>
            <person name="Kim D.J."/>
            <person name="Klee K."/>
            <person name="Lai H."/>
            <person name="Lang C."/>
            <person name="Lin S."/>
            <person name="Macmil S.L."/>
            <person name="Magdelenat G."/>
            <person name="Matthews L."/>
            <person name="McCorrison J."/>
            <person name="Monaghan E.L."/>
            <person name="Mun J.H."/>
            <person name="Najar F.Z."/>
            <person name="Nicholson C."/>
            <person name="Noirot C."/>
            <person name="O'Bleness M."/>
            <person name="Paule C.R."/>
            <person name="Poulain J."/>
            <person name="Prion F."/>
            <person name="Qin B."/>
            <person name="Qu C."/>
            <person name="Retzel E.F."/>
            <person name="Riddle C."/>
            <person name="Sallet E."/>
            <person name="Samain S."/>
            <person name="Samson N."/>
            <person name="Sanders I."/>
            <person name="Saurat O."/>
            <person name="Scarpelli C."/>
            <person name="Schiex T."/>
            <person name="Segurens B."/>
            <person name="Severin A.J."/>
            <person name="Sherrier D.J."/>
            <person name="Shi R."/>
            <person name="Sims S."/>
            <person name="Singer S.R."/>
            <person name="Sinharoy S."/>
            <person name="Sterck L."/>
            <person name="Viollet A."/>
            <person name="Wang B.B."/>
            <person name="Wang K."/>
            <person name="Wang M."/>
            <person name="Wang X."/>
            <person name="Warfsmann J."/>
            <person name="Weissenbach J."/>
            <person name="White D.D."/>
            <person name="White J.D."/>
            <person name="Wiley G.B."/>
            <person name="Wincker P."/>
            <person name="Xing Y."/>
            <person name="Yang L."/>
            <person name="Yao Z."/>
            <person name="Ying F."/>
            <person name="Zhai J."/>
            <person name="Zhou L."/>
            <person name="Zuber A."/>
            <person name="Denarie J."/>
            <person name="Dixon R.A."/>
            <person name="May G.D."/>
            <person name="Schwartz D.C."/>
            <person name="Rogers J."/>
            <person name="Quetier F."/>
            <person name="Town C.D."/>
            <person name="Roe B.A."/>
        </authorList>
    </citation>
    <scope>NUCLEOTIDE SEQUENCE [LARGE SCALE GENOMIC DNA]</scope>
    <source>
        <strain evidence="2">A17</strain>
        <strain evidence="3 4">cv. Jemalong A17</strain>
    </source>
</reference>
<feature type="compositionally biased region" description="Polar residues" evidence="1">
    <location>
        <begin position="335"/>
        <end position="353"/>
    </location>
</feature>
<organism evidence="2 4">
    <name type="scientific">Medicago truncatula</name>
    <name type="common">Barrel medic</name>
    <name type="synonym">Medicago tribuloides</name>
    <dbReference type="NCBI Taxonomy" id="3880"/>
    <lineage>
        <taxon>Eukaryota</taxon>
        <taxon>Viridiplantae</taxon>
        <taxon>Streptophyta</taxon>
        <taxon>Embryophyta</taxon>
        <taxon>Tracheophyta</taxon>
        <taxon>Spermatophyta</taxon>
        <taxon>Magnoliopsida</taxon>
        <taxon>eudicotyledons</taxon>
        <taxon>Gunneridae</taxon>
        <taxon>Pentapetalae</taxon>
        <taxon>rosids</taxon>
        <taxon>fabids</taxon>
        <taxon>Fabales</taxon>
        <taxon>Fabaceae</taxon>
        <taxon>Papilionoideae</taxon>
        <taxon>50 kb inversion clade</taxon>
        <taxon>NPAAA clade</taxon>
        <taxon>Hologalegina</taxon>
        <taxon>IRL clade</taxon>
        <taxon>Trifolieae</taxon>
        <taxon>Medicago</taxon>
    </lineage>
</organism>
<accession>A0A072TWZ3</accession>
<protein>
    <submittedName>
        <fullName evidence="2 3">Uncharacterized protein</fullName>
    </submittedName>
</protein>
<dbReference type="Proteomes" id="UP000002051">
    <property type="component" value="Unassembled WGS sequence"/>
</dbReference>